<organism evidence="2">
    <name type="scientific">Pseudictyota dubia</name>
    <dbReference type="NCBI Taxonomy" id="2749911"/>
    <lineage>
        <taxon>Eukaryota</taxon>
        <taxon>Sar</taxon>
        <taxon>Stramenopiles</taxon>
        <taxon>Ochrophyta</taxon>
        <taxon>Bacillariophyta</taxon>
        <taxon>Mediophyceae</taxon>
        <taxon>Biddulphiophycidae</taxon>
        <taxon>Eupodiscales</taxon>
        <taxon>Odontellaceae</taxon>
        <taxon>Pseudictyota</taxon>
    </lineage>
</organism>
<gene>
    <name evidence="2" type="ORF">TDUB1175_LOCUS1346</name>
</gene>
<sequence length="289" mass="32221">MARESVVVETQTLHQQLRSRTTTRLAPITMKIPIVSTFAISLVAVANTEAFGVVSSRPGAATTSPLFWKASSHKLRIVNSRQNRLPLQQHKPSHEFLRSSNSNEPEDAEIVKSGKGMTIMERIDSAGSKLKPMAIEAKEQSIAASDDRSKRILFTVKACVLFTLFALYRAYRGFFILLPAVFREVYAKMETAVQAPFVDEEELDQNNRDVDPSTGAVRFRTRFTVSVLSAIVTASYVVTGLWKVLMKFVKTITNTSSVKDSFEAAADEVLANEEKIKKMTKKRKINGED</sequence>
<dbReference type="AlphaFoldDB" id="A0A7R9VF60"/>
<reference evidence="2" key="1">
    <citation type="submission" date="2021-01" db="EMBL/GenBank/DDBJ databases">
        <authorList>
            <person name="Corre E."/>
            <person name="Pelletier E."/>
            <person name="Niang G."/>
            <person name="Scheremetjew M."/>
            <person name="Finn R."/>
            <person name="Kale V."/>
            <person name="Holt S."/>
            <person name="Cochrane G."/>
            <person name="Meng A."/>
            <person name="Brown T."/>
            <person name="Cohen L."/>
        </authorList>
    </citation>
    <scope>NUCLEOTIDE SEQUENCE</scope>
    <source>
        <strain evidence="2">CCMP147</strain>
    </source>
</reference>
<feature type="transmembrane region" description="Helical" evidence="1">
    <location>
        <begin position="223"/>
        <end position="242"/>
    </location>
</feature>
<keyword evidence="1" id="KW-1133">Transmembrane helix</keyword>
<feature type="transmembrane region" description="Helical" evidence="1">
    <location>
        <begin position="152"/>
        <end position="171"/>
    </location>
</feature>
<keyword evidence="1" id="KW-0812">Transmembrane</keyword>
<evidence type="ECO:0000256" key="1">
    <source>
        <dbReference type="SAM" id="Phobius"/>
    </source>
</evidence>
<dbReference type="EMBL" id="HBED01002785">
    <property type="protein sequence ID" value="CAD8293184.1"/>
    <property type="molecule type" value="Transcribed_RNA"/>
</dbReference>
<proteinExistence type="predicted"/>
<protein>
    <submittedName>
        <fullName evidence="2">Uncharacterized protein</fullName>
    </submittedName>
</protein>
<name>A0A7R9VF60_9STRA</name>
<accession>A0A7R9VF60</accession>
<evidence type="ECO:0000313" key="2">
    <source>
        <dbReference type="EMBL" id="CAD8293184.1"/>
    </source>
</evidence>
<keyword evidence="1" id="KW-0472">Membrane</keyword>